<sequence>MNTFGERLAELRTSMGYSQAELARRLNIAKSTLSMYEIDKREPSLEFLRRIIDFFNVETDYLLFNRSDESKQMNIKAINSSNESTLKSILDGYTQEEKDIAEAVARAAIEAYRKVKKKEEID</sequence>
<dbReference type="PANTHER" id="PTHR46558:SF11">
    <property type="entry name" value="HTH-TYPE TRANSCRIPTIONAL REGULATOR XRE"/>
    <property type="match status" value="1"/>
</dbReference>
<evidence type="ECO:0000313" key="4">
    <source>
        <dbReference type="Proteomes" id="UP000317036"/>
    </source>
</evidence>
<dbReference type="Gene3D" id="1.10.260.40">
    <property type="entry name" value="lambda repressor-like DNA-binding domains"/>
    <property type="match status" value="1"/>
</dbReference>
<evidence type="ECO:0000313" key="3">
    <source>
        <dbReference type="EMBL" id="TVY07191.1"/>
    </source>
</evidence>
<dbReference type="SUPFAM" id="SSF47413">
    <property type="entry name" value="lambda repressor-like DNA-binding domains"/>
    <property type="match status" value="1"/>
</dbReference>
<evidence type="ECO:0000259" key="2">
    <source>
        <dbReference type="PROSITE" id="PS50943"/>
    </source>
</evidence>
<protein>
    <submittedName>
        <fullName evidence="3">Helix-turn-helix domain-containing protein</fullName>
    </submittedName>
</protein>
<dbReference type="RefSeq" id="WP_144852292.1">
    <property type="nucleotide sequence ID" value="NZ_VNJI01000041.1"/>
</dbReference>
<dbReference type="PROSITE" id="PS50943">
    <property type="entry name" value="HTH_CROC1"/>
    <property type="match status" value="1"/>
</dbReference>
<dbReference type="SMART" id="SM00530">
    <property type="entry name" value="HTH_XRE"/>
    <property type="match status" value="1"/>
</dbReference>
<comment type="caution">
    <text evidence="3">The sequence shown here is derived from an EMBL/GenBank/DDBJ whole genome shotgun (WGS) entry which is preliminary data.</text>
</comment>
<keyword evidence="1" id="KW-0238">DNA-binding</keyword>
<accession>A0A559K4X6</accession>
<name>A0A559K4X6_9BACL</name>
<keyword evidence="4" id="KW-1185">Reference proteome</keyword>
<dbReference type="AlphaFoldDB" id="A0A559K4X6"/>
<dbReference type="Pfam" id="PF01381">
    <property type="entry name" value="HTH_3"/>
    <property type="match status" value="1"/>
</dbReference>
<dbReference type="OrthoDB" id="2365258at2"/>
<dbReference type="Proteomes" id="UP000317036">
    <property type="component" value="Unassembled WGS sequence"/>
</dbReference>
<dbReference type="InterPro" id="IPR001387">
    <property type="entry name" value="Cro/C1-type_HTH"/>
</dbReference>
<proteinExistence type="predicted"/>
<evidence type="ECO:0000256" key="1">
    <source>
        <dbReference type="ARBA" id="ARBA00023125"/>
    </source>
</evidence>
<organism evidence="3 4">
    <name type="scientific">Paenibacillus cremeus</name>
    <dbReference type="NCBI Taxonomy" id="2163881"/>
    <lineage>
        <taxon>Bacteria</taxon>
        <taxon>Bacillati</taxon>
        <taxon>Bacillota</taxon>
        <taxon>Bacilli</taxon>
        <taxon>Bacillales</taxon>
        <taxon>Paenibacillaceae</taxon>
        <taxon>Paenibacillus</taxon>
    </lineage>
</organism>
<dbReference type="EMBL" id="VNJI01000041">
    <property type="protein sequence ID" value="TVY07191.1"/>
    <property type="molecule type" value="Genomic_DNA"/>
</dbReference>
<reference evidence="3 4" key="1">
    <citation type="submission" date="2019-07" db="EMBL/GenBank/DDBJ databases">
        <authorList>
            <person name="Kim J."/>
        </authorList>
    </citation>
    <scope>NUCLEOTIDE SEQUENCE [LARGE SCALE GENOMIC DNA]</scope>
    <source>
        <strain evidence="3 4">JC52</strain>
    </source>
</reference>
<dbReference type="InterPro" id="IPR010982">
    <property type="entry name" value="Lambda_DNA-bd_dom_sf"/>
</dbReference>
<feature type="domain" description="HTH cro/C1-type" evidence="2">
    <location>
        <begin position="8"/>
        <end position="62"/>
    </location>
</feature>
<dbReference type="GO" id="GO:0003677">
    <property type="term" value="F:DNA binding"/>
    <property type="evidence" value="ECO:0007669"/>
    <property type="project" value="UniProtKB-KW"/>
</dbReference>
<dbReference type="CDD" id="cd00093">
    <property type="entry name" value="HTH_XRE"/>
    <property type="match status" value="1"/>
</dbReference>
<dbReference type="PANTHER" id="PTHR46558">
    <property type="entry name" value="TRACRIPTIONAL REGULATORY PROTEIN-RELATED-RELATED"/>
    <property type="match status" value="1"/>
</dbReference>
<gene>
    <name evidence="3" type="ORF">FPZ49_25105</name>
</gene>